<sequence>MEMGMERLGVVQDKDLVLEVFTKRKTEQDPSYLIVTVKFLGAVWKERNNRVFRGVQSQIPIKTLLTNTLQDVEAFPNPRSSDQTWRKLTQARNIVQLWILTWGRWLTPLAALENLHTEDNGGPNSTSGGRVSAADEEDPTRTGNECRGEAATTAAAPRVGNSD</sequence>
<name>A0ABD3HG54_9MARC</name>
<organism evidence="2 3">
    <name type="scientific">Riccia sorocarpa</name>
    <dbReference type="NCBI Taxonomy" id="122646"/>
    <lineage>
        <taxon>Eukaryota</taxon>
        <taxon>Viridiplantae</taxon>
        <taxon>Streptophyta</taxon>
        <taxon>Embryophyta</taxon>
        <taxon>Marchantiophyta</taxon>
        <taxon>Marchantiopsida</taxon>
        <taxon>Marchantiidae</taxon>
        <taxon>Marchantiales</taxon>
        <taxon>Ricciaceae</taxon>
        <taxon>Riccia</taxon>
    </lineage>
</organism>
<evidence type="ECO:0000313" key="3">
    <source>
        <dbReference type="Proteomes" id="UP001633002"/>
    </source>
</evidence>
<dbReference type="EMBL" id="JBJQOH010000004">
    <property type="protein sequence ID" value="KAL3689826.1"/>
    <property type="molecule type" value="Genomic_DNA"/>
</dbReference>
<accession>A0ABD3HG54</accession>
<dbReference type="Proteomes" id="UP001633002">
    <property type="component" value="Unassembled WGS sequence"/>
</dbReference>
<reference evidence="2 3" key="1">
    <citation type="submission" date="2024-09" db="EMBL/GenBank/DDBJ databases">
        <title>Chromosome-scale assembly of Riccia sorocarpa.</title>
        <authorList>
            <person name="Paukszto L."/>
        </authorList>
    </citation>
    <scope>NUCLEOTIDE SEQUENCE [LARGE SCALE GENOMIC DNA]</scope>
    <source>
        <strain evidence="2">LP-2024</strain>
        <tissue evidence="2">Aerial parts of the thallus</tissue>
    </source>
</reference>
<keyword evidence="3" id="KW-1185">Reference proteome</keyword>
<evidence type="ECO:0000313" key="2">
    <source>
        <dbReference type="EMBL" id="KAL3689826.1"/>
    </source>
</evidence>
<dbReference type="AlphaFoldDB" id="A0ABD3HG54"/>
<evidence type="ECO:0000256" key="1">
    <source>
        <dbReference type="SAM" id="MobiDB-lite"/>
    </source>
</evidence>
<gene>
    <name evidence="2" type="ORF">R1sor_016135</name>
</gene>
<protein>
    <submittedName>
        <fullName evidence="2">Uncharacterized protein</fullName>
    </submittedName>
</protein>
<proteinExistence type="predicted"/>
<comment type="caution">
    <text evidence="2">The sequence shown here is derived from an EMBL/GenBank/DDBJ whole genome shotgun (WGS) entry which is preliminary data.</text>
</comment>
<feature type="region of interest" description="Disordered" evidence="1">
    <location>
        <begin position="115"/>
        <end position="163"/>
    </location>
</feature>